<feature type="region of interest" description="Disordered" evidence="1">
    <location>
        <begin position="145"/>
        <end position="165"/>
    </location>
</feature>
<comment type="caution">
    <text evidence="2">The sequence shown here is derived from an EMBL/GenBank/DDBJ whole genome shotgun (WGS) entry which is preliminary data.</text>
</comment>
<feature type="compositionally biased region" description="Pro residues" evidence="1">
    <location>
        <begin position="153"/>
        <end position="165"/>
    </location>
</feature>
<protein>
    <recommendedName>
        <fullName evidence="4">PLAC8 family protein</fullName>
    </recommendedName>
</protein>
<dbReference type="InterPro" id="IPR006461">
    <property type="entry name" value="PLAC_motif_containing"/>
</dbReference>
<dbReference type="Pfam" id="PF04749">
    <property type="entry name" value="PLAC8"/>
    <property type="match status" value="1"/>
</dbReference>
<dbReference type="EMBL" id="JAJGCB010000001">
    <property type="protein sequence ID" value="KAJ8995494.1"/>
    <property type="molecule type" value="Genomic_DNA"/>
</dbReference>
<evidence type="ECO:0000313" key="3">
    <source>
        <dbReference type="Proteomes" id="UP001161757"/>
    </source>
</evidence>
<dbReference type="AlphaFoldDB" id="A0AAN6F330"/>
<dbReference type="PANTHER" id="PTHR15907">
    <property type="entry name" value="DUF614 FAMILY PROTEIN-RELATED"/>
    <property type="match status" value="1"/>
</dbReference>
<dbReference type="NCBIfam" id="TIGR01571">
    <property type="entry name" value="A_thal_Cys_rich"/>
    <property type="match status" value="1"/>
</dbReference>
<dbReference type="Proteomes" id="UP001161757">
    <property type="component" value="Unassembled WGS sequence"/>
</dbReference>
<reference evidence="2" key="1">
    <citation type="submission" date="2023-01" db="EMBL/GenBank/DDBJ databases">
        <title>Exophiala dermititidis isolated from Cystic Fibrosis Patient.</title>
        <authorList>
            <person name="Kurbessoian T."/>
            <person name="Crocker A."/>
            <person name="Murante D."/>
            <person name="Hogan D.A."/>
            <person name="Stajich J.E."/>
        </authorList>
    </citation>
    <scope>NUCLEOTIDE SEQUENCE</scope>
    <source>
        <strain evidence="2">Ex8</strain>
    </source>
</reference>
<proteinExistence type="predicted"/>
<organism evidence="2 3">
    <name type="scientific">Exophiala dermatitidis</name>
    <name type="common">Black yeast-like fungus</name>
    <name type="synonym">Wangiella dermatitidis</name>
    <dbReference type="NCBI Taxonomy" id="5970"/>
    <lineage>
        <taxon>Eukaryota</taxon>
        <taxon>Fungi</taxon>
        <taxon>Dikarya</taxon>
        <taxon>Ascomycota</taxon>
        <taxon>Pezizomycotina</taxon>
        <taxon>Eurotiomycetes</taxon>
        <taxon>Chaetothyriomycetidae</taxon>
        <taxon>Chaetothyriales</taxon>
        <taxon>Herpotrichiellaceae</taxon>
        <taxon>Exophiala</taxon>
    </lineage>
</organism>
<evidence type="ECO:0000313" key="2">
    <source>
        <dbReference type="EMBL" id="KAJ8995494.1"/>
    </source>
</evidence>
<accession>A0AAN6F330</accession>
<gene>
    <name evidence="2" type="ORF">HRR80_000262</name>
</gene>
<sequence length="165" mass="18216">MANPMTQPMGQPVAGGDWENGLCECSCGSCIIGTCVPCLLVGRTSERLRDPSMRDPESINGDCMIHGFLSVFTGLAWIFTMMKRTEIREQFGIPGSSFGDCCTAYWCPCCAVIQQDNEVKFRLKPVADMTQQPYQPQQDQMVMQNSFASAPPNYTPAPNYPPAQK</sequence>
<evidence type="ECO:0000256" key="1">
    <source>
        <dbReference type="SAM" id="MobiDB-lite"/>
    </source>
</evidence>
<evidence type="ECO:0008006" key="4">
    <source>
        <dbReference type="Google" id="ProtNLM"/>
    </source>
</evidence>
<name>A0AAN6F330_EXODE</name>